<dbReference type="EMBL" id="BARW01025235">
    <property type="protein sequence ID" value="GAJ06368.1"/>
    <property type="molecule type" value="Genomic_DNA"/>
</dbReference>
<dbReference type="SUPFAM" id="SSF46955">
    <property type="entry name" value="Putative DNA-binding domain"/>
    <property type="match status" value="1"/>
</dbReference>
<dbReference type="Gene3D" id="1.10.1660.10">
    <property type="match status" value="1"/>
</dbReference>
<reference evidence="2" key="1">
    <citation type="journal article" date="2014" name="Front. Microbiol.">
        <title>High frequency of phylogenetically diverse reductive dehalogenase-homologous genes in deep subseafloor sedimentary metagenomes.</title>
        <authorList>
            <person name="Kawai M."/>
            <person name="Futagami T."/>
            <person name="Toyoda A."/>
            <person name="Takaki Y."/>
            <person name="Nishi S."/>
            <person name="Hori S."/>
            <person name="Arai W."/>
            <person name="Tsubouchi T."/>
            <person name="Morono Y."/>
            <person name="Uchiyama I."/>
            <person name="Ito T."/>
            <person name="Fujiyama A."/>
            <person name="Inagaki F."/>
            <person name="Takami H."/>
        </authorList>
    </citation>
    <scope>NUCLEOTIDE SEQUENCE</scope>
    <source>
        <strain evidence="2">Expedition CK06-06</strain>
    </source>
</reference>
<dbReference type="GO" id="GO:0003677">
    <property type="term" value="F:DNA binding"/>
    <property type="evidence" value="ECO:0007669"/>
    <property type="project" value="InterPro"/>
</dbReference>
<name>X1TLZ9_9ZZZZ</name>
<dbReference type="Pfam" id="PF13411">
    <property type="entry name" value="MerR_1"/>
    <property type="match status" value="1"/>
</dbReference>
<protein>
    <recommendedName>
        <fullName evidence="1">HTH merR-type domain-containing protein</fullName>
    </recommendedName>
</protein>
<dbReference type="AlphaFoldDB" id="X1TLZ9"/>
<evidence type="ECO:0000259" key="1">
    <source>
        <dbReference type="Pfam" id="PF13411"/>
    </source>
</evidence>
<organism evidence="2">
    <name type="scientific">marine sediment metagenome</name>
    <dbReference type="NCBI Taxonomy" id="412755"/>
    <lineage>
        <taxon>unclassified sequences</taxon>
        <taxon>metagenomes</taxon>
        <taxon>ecological metagenomes</taxon>
    </lineage>
</organism>
<accession>X1TLZ9</accession>
<dbReference type="InterPro" id="IPR000551">
    <property type="entry name" value="MerR-type_HTH_dom"/>
</dbReference>
<dbReference type="GO" id="GO:0006355">
    <property type="term" value="P:regulation of DNA-templated transcription"/>
    <property type="evidence" value="ECO:0007669"/>
    <property type="project" value="InterPro"/>
</dbReference>
<dbReference type="InterPro" id="IPR009061">
    <property type="entry name" value="DNA-bd_dom_put_sf"/>
</dbReference>
<comment type="caution">
    <text evidence="2">The sequence shown here is derived from an EMBL/GenBank/DDBJ whole genome shotgun (WGS) entry which is preliminary data.</text>
</comment>
<proteinExistence type="predicted"/>
<sequence>MPTKRNLEQIKQREFLKLAELAELAGVRYSTIKYYSELGLLPYEQRGDRLAKYYPRAEATRRLKEILKLRKQGKTLTDIISYFIKR</sequence>
<feature type="domain" description="HTH merR-type" evidence="1">
    <location>
        <begin position="17"/>
        <end position="80"/>
    </location>
</feature>
<gene>
    <name evidence="2" type="ORF">S12H4_41411</name>
</gene>
<evidence type="ECO:0000313" key="2">
    <source>
        <dbReference type="EMBL" id="GAJ06368.1"/>
    </source>
</evidence>